<sequence>MPTDPIQHLSIPRPAVPGVPSTAAPPSVRTTPATPAALPPAAALRAARRNRAALLHEIHLLEAAVAAPVRDPGWRRRLGNRLTGLRTAFAEHMDVTEGTDGLYAELLDHAPRLARGVHLLIREHAAVVATLAVLQHRVGLPETSTVQVRSWATDLLRELSRHRQHGADLVYEAYQTDIGGET</sequence>
<evidence type="ECO:0000313" key="3">
    <source>
        <dbReference type="Proteomes" id="UP001332243"/>
    </source>
</evidence>
<evidence type="ECO:0000256" key="1">
    <source>
        <dbReference type="SAM" id="MobiDB-lite"/>
    </source>
</evidence>
<gene>
    <name evidence="2" type="ORF">V1633_02195</name>
</gene>
<evidence type="ECO:0008006" key="4">
    <source>
        <dbReference type="Google" id="ProtNLM"/>
    </source>
</evidence>
<protein>
    <recommendedName>
        <fullName evidence="4">Hemerythrin-like domain-containing protein</fullName>
    </recommendedName>
</protein>
<comment type="caution">
    <text evidence="2">The sequence shown here is derived from an EMBL/GenBank/DDBJ whole genome shotgun (WGS) entry which is preliminary data.</text>
</comment>
<organism evidence="2 3">
    <name type="scientific">Plantactinospora sonchi</name>
    <dbReference type="NCBI Taxonomy" id="1544735"/>
    <lineage>
        <taxon>Bacteria</taxon>
        <taxon>Bacillati</taxon>
        <taxon>Actinomycetota</taxon>
        <taxon>Actinomycetes</taxon>
        <taxon>Micromonosporales</taxon>
        <taxon>Micromonosporaceae</taxon>
        <taxon>Plantactinospora</taxon>
    </lineage>
</organism>
<evidence type="ECO:0000313" key="2">
    <source>
        <dbReference type="EMBL" id="MEE6257299.1"/>
    </source>
</evidence>
<keyword evidence="3" id="KW-1185">Reference proteome</keyword>
<accession>A0ABU7RLH6</accession>
<feature type="region of interest" description="Disordered" evidence="1">
    <location>
        <begin position="1"/>
        <end position="36"/>
    </location>
</feature>
<dbReference type="RefSeq" id="WP_331212374.1">
    <property type="nucleotide sequence ID" value="NZ_JAZGQK010000001.1"/>
</dbReference>
<proteinExistence type="predicted"/>
<dbReference type="EMBL" id="JAZGQK010000001">
    <property type="protein sequence ID" value="MEE6257299.1"/>
    <property type="molecule type" value="Genomic_DNA"/>
</dbReference>
<dbReference type="Proteomes" id="UP001332243">
    <property type="component" value="Unassembled WGS sequence"/>
</dbReference>
<name>A0ABU7RLH6_9ACTN</name>
<reference evidence="2 3" key="1">
    <citation type="submission" date="2024-01" db="EMBL/GenBank/DDBJ databases">
        <title>Genome insights into Plantactinospora sonchi sp. nov.</title>
        <authorList>
            <person name="Wang L."/>
        </authorList>
    </citation>
    <scope>NUCLEOTIDE SEQUENCE [LARGE SCALE GENOMIC DNA]</scope>
    <source>
        <strain evidence="2 3">NEAU-QY2</strain>
    </source>
</reference>